<evidence type="ECO:0000313" key="2">
    <source>
        <dbReference type="EMBL" id="JAE12312.1"/>
    </source>
</evidence>
<reference evidence="2" key="2">
    <citation type="journal article" date="2015" name="Data Brief">
        <title>Shoot transcriptome of the giant reed, Arundo donax.</title>
        <authorList>
            <person name="Barrero R.A."/>
            <person name="Guerrero F.D."/>
            <person name="Moolhuijzen P."/>
            <person name="Goolsby J.A."/>
            <person name="Tidwell J."/>
            <person name="Bellgard S.E."/>
            <person name="Bellgard M.I."/>
        </authorList>
    </citation>
    <scope>NUCLEOTIDE SEQUENCE</scope>
    <source>
        <tissue evidence="2">Shoot tissue taken approximately 20 cm above the soil surface</tissue>
    </source>
</reference>
<organism evidence="2">
    <name type="scientific">Arundo donax</name>
    <name type="common">Giant reed</name>
    <name type="synonym">Donax arundinaceus</name>
    <dbReference type="NCBI Taxonomy" id="35708"/>
    <lineage>
        <taxon>Eukaryota</taxon>
        <taxon>Viridiplantae</taxon>
        <taxon>Streptophyta</taxon>
        <taxon>Embryophyta</taxon>
        <taxon>Tracheophyta</taxon>
        <taxon>Spermatophyta</taxon>
        <taxon>Magnoliopsida</taxon>
        <taxon>Liliopsida</taxon>
        <taxon>Poales</taxon>
        <taxon>Poaceae</taxon>
        <taxon>PACMAD clade</taxon>
        <taxon>Arundinoideae</taxon>
        <taxon>Arundineae</taxon>
        <taxon>Arundo</taxon>
    </lineage>
</organism>
<reference evidence="2" key="1">
    <citation type="submission" date="2014-09" db="EMBL/GenBank/DDBJ databases">
        <authorList>
            <person name="Magalhaes I.L.F."/>
            <person name="Oliveira U."/>
            <person name="Santos F.R."/>
            <person name="Vidigal T.H.D.A."/>
            <person name="Brescovit A.D."/>
            <person name="Santos A.J."/>
        </authorList>
    </citation>
    <scope>NUCLEOTIDE SEQUENCE</scope>
    <source>
        <tissue evidence="2">Shoot tissue taken approximately 20 cm above the soil surface</tissue>
    </source>
</reference>
<sequence>MCGSIQAELPQTEAGIGGEEP</sequence>
<dbReference type="AlphaFoldDB" id="A0A0A9FIY4"/>
<protein>
    <submittedName>
        <fullName evidence="2">Uncharacterized protein</fullName>
    </submittedName>
</protein>
<name>A0A0A9FIY4_ARUDO</name>
<proteinExistence type="predicted"/>
<dbReference type="EMBL" id="GBRH01185584">
    <property type="protein sequence ID" value="JAE12312.1"/>
    <property type="molecule type" value="Transcribed_RNA"/>
</dbReference>
<feature type="region of interest" description="Disordered" evidence="1">
    <location>
        <begin position="1"/>
        <end position="21"/>
    </location>
</feature>
<evidence type="ECO:0000256" key="1">
    <source>
        <dbReference type="SAM" id="MobiDB-lite"/>
    </source>
</evidence>
<accession>A0A0A9FIY4</accession>